<comment type="caution">
    <text evidence="8">The sequence shown here is derived from an EMBL/GenBank/DDBJ whole genome shotgun (WGS) entry which is preliminary data.</text>
</comment>
<dbReference type="Pfam" id="PF00732">
    <property type="entry name" value="GMC_oxred_N"/>
    <property type="match status" value="1"/>
</dbReference>
<keyword evidence="4" id="KW-0285">Flavoprotein</keyword>
<feature type="binding site" evidence="3">
    <location>
        <position position="224"/>
    </location>
    <ligand>
        <name>FAD</name>
        <dbReference type="ChEBI" id="CHEBI:57692"/>
    </ligand>
</feature>
<dbReference type="PANTHER" id="PTHR11552">
    <property type="entry name" value="GLUCOSE-METHANOL-CHOLINE GMC OXIDOREDUCTASE"/>
    <property type="match status" value="1"/>
</dbReference>
<dbReference type="InterPro" id="IPR036188">
    <property type="entry name" value="FAD/NAD-bd_sf"/>
</dbReference>
<feature type="domain" description="Glucose-methanol-choline oxidoreductase N-terminal" evidence="6">
    <location>
        <begin position="86"/>
        <end position="109"/>
    </location>
</feature>
<dbReference type="Proteomes" id="UP000566819">
    <property type="component" value="Unassembled WGS sequence"/>
</dbReference>
<gene>
    <name evidence="8" type="ORF">G7Y89_g12849</name>
</gene>
<dbReference type="Gene3D" id="3.30.560.10">
    <property type="entry name" value="Glucose Oxidase, domain 3"/>
    <property type="match status" value="1"/>
</dbReference>
<feature type="compositionally biased region" description="Polar residues" evidence="5">
    <location>
        <begin position="151"/>
        <end position="161"/>
    </location>
</feature>
<evidence type="ECO:0000256" key="4">
    <source>
        <dbReference type="RuleBase" id="RU003968"/>
    </source>
</evidence>
<evidence type="ECO:0000313" key="8">
    <source>
        <dbReference type="EMBL" id="KAF4625318.1"/>
    </source>
</evidence>
<dbReference type="EMBL" id="JAAMPI010001413">
    <property type="protein sequence ID" value="KAF4625318.1"/>
    <property type="molecule type" value="Genomic_DNA"/>
</dbReference>
<dbReference type="InterPro" id="IPR007867">
    <property type="entry name" value="GMC_OxRtase_C"/>
</dbReference>
<dbReference type="PANTHER" id="PTHR11552:SF123">
    <property type="entry name" value="GMC OXIDOREDUCTASE (AFU_ORTHOLOGUE AFUA_2G01770)-RELATED"/>
    <property type="match status" value="1"/>
</dbReference>
<organism evidence="8 9">
    <name type="scientific">Cudoniella acicularis</name>
    <dbReference type="NCBI Taxonomy" id="354080"/>
    <lineage>
        <taxon>Eukaryota</taxon>
        <taxon>Fungi</taxon>
        <taxon>Dikarya</taxon>
        <taxon>Ascomycota</taxon>
        <taxon>Pezizomycotina</taxon>
        <taxon>Leotiomycetes</taxon>
        <taxon>Helotiales</taxon>
        <taxon>Tricladiaceae</taxon>
        <taxon>Cudoniella</taxon>
    </lineage>
</organism>
<dbReference type="GO" id="GO:0016614">
    <property type="term" value="F:oxidoreductase activity, acting on CH-OH group of donors"/>
    <property type="evidence" value="ECO:0007669"/>
    <property type="project" value="InterPro"/>
</dbReference>
<proteinExistence type="inferred from homology"/>
<feature type="active site" description="Proton donor" evidence="2">
    <location>
        <position position="492"/>
    </location>
</feature>
<dbReference type="PROSITE" id="PS00624">
    <property type="entry name" value="GMC_OXRED_2"/>
    <property type="match status" value="1"/>
</dbReference>
<evidence type="ECO:0000256" key="2">
    <source>
        <dbReference type="PIRSR" id="PIRSR000137-1"/>
    </source>
</evidence>
<reference evidence="8 9" key="1">
    <citation type="submission" date="2020-03" db="EMBL/GenBank/DDBJ databases">
        <title>Draft Genome Sequence of Cudoniella acicularis.</title>
        <authorList>
            <person name="Buettner E."/>
            <person name="Kellner H."/>
        </authorList>
    </citation>
    <scope>NUCLEOTIDE SEQUENCE [LARGE SCALE GENOMIC DNA]</scope>
    <source>
        <strain evidence="8 9">DSM 108380</strain>
    </source>
</reference>
<evidence type="ECO:0000256" key="3">
    <source>
        <dbReference type="PIRSR" id="PIRSR000137-2"/>
    </source>
</evidence>
<dbReference type="SUPFAM" id="SSF54373">
    <property type="entry name" value="FAD-linked reductases, C-terminal domain"/>
    <property type="match status" value="1"/>
</dbReference>
<dbReference type="Pfam" id="PF05199">
    <property type="entry name" value="GMC_oxred_C"/>
    <property type="match status" value="1"/>
</dbReference>
<dbReference type="PIRSF" id="PIRSF000137">
    <property type="entry name" value="Alcohol_oxidase"/>
    <property type="match status" value="1"/>
</dbReference>
<keyword evidence="3 4" id="KW-0274">FAD</keyword>
<dbReference type="InterPro" id="IPR000172">
    <property type="entry name" value="GMC_OxRdtase_N"/>
</dbReference>
<feature type="domain" description="Glucose-methanol-choline oxidoreductase N-terminal" evidence="7">
    <location>
        <begin position="260"/>
        <end position="274"/>
    </location>
</feature>
<dbReference type="Gene3D" id="3.50.50.60">
    <property type="entry name" value="FAD/NAD(P)-binding domain"/>
    <property type="match status" value="1"/>
</dbReference>
<evidence type="ECO:0000256" key="5">
    <source>
        <dbReference type="SAM" id="MobiDB-lite"/>
    </source>
</evidence>
<dbReference type="SUPFAM" id="SSF51905">
    <property type="entry name" value="FAD/NAD(P)-binding domain"/>
    <property type="match status" value="1"/>
</dbReference>
<evidence type="ECO:0000313" key="9">
    <source>
        <dbReference type="Proteomes" id="UP000566819"/>
    </source>
</evidence>
<sequence>MTSPTQFADYIVVGGGIGGSVVASRLTQRDTKLAVILLEAGSDPTNHPLVPDASTALQVRGTELNWNYTTIDQENLGGRACNASAGKALGGGSAINSGGWIRGDAKDYDHWAKVVNDPRWSYKGFLPYFRKTETYHDAGADRAQHGFSGPIHTQTAPTSNRNYPMREQTKAAFNSIGIKEIKDANCGNPQGLAECTEAWKNGKRQLASHAYPLNGVQVMTGKLVKRVIIEEKDNRKVALGVELSDGSILGATREVILCAGTYRTPQVLMLSGIGSASELLKHNIPQILDLPEVGKNLHDHLGTTQFWKLRNPEKGLSAGSPNFNNPAYMLGLPLDWVAVHTVPAQGLKDALVHDGEMASLDVSHTQLDDRSQLEFYIIYAAASADPPIPFDGTHISSSVVGLLPTSRGSVTISSNNPHDDPVIDPNYYATEHDKYVMRSGLKLVGKMLLETQEGLNIVTQEAVPDGLKPLSSILNDEDLDARVRASGNTLFHPGGTASMGKVVDSHLRVIGIEGLRIVDASVIPVPIASHYQACIFALGEQAVDLILDHVEEKV</sequence>
<dbReference type="InterPro" id="IPR012132">
    <property type="entry name" value="GMC_OxRdtase"/>
</dbReference>
<feature type="active site" description="Proton acceptor" evidence="2">
    <location>
        <position position="530"/>
    </location>
</feature>
<dbReference type="OrthoDB" id="269227at2759"/>
<dbReference type="PROSITE" id="PS00623">
    <property type="entry name" value="GMC_OXRED_1"/>
    <property type="match status" value="1"/>
</dbReference>
<accession>A0A8H4VWL1</accession>
<keyword evidence="9" id="KW-1185">Reference proteome</keyword>
<comment type="cofactor">
    <cofactor evidence="3">
        <name>FAD</name>
        <dbReference type="ChEBI" id="CHEBI:57692"/>
    </cofactor>
</comment>
<evidence type="ECO:0000256" key="1">
    <source>
        <dbReference type="ARBA" id="ARBA00010790"/>
    </source>
</evidence>
<comment type="similarity">
    <text evidence="1 4">Belongs to the GMC oxidoreductase family.</text>
</comment>
<dbReference type="AlphaFoldDB" id="A0A8H4VWL1"/>
<evidence type="ECO:0000259" key="6">
    <source>
        <dbReference type="PROSITE" id="PS00623"/>
    </source>
</evidence>
<protein>
    <recommendedName>
        <fullName evidence="6 7">Glucose-methanol-choline oxidoreductase N-terminal domain-containing protein</fullName>
    </recommendedName>
</protein>
<name>A0A8H4VWL1_9HELO</name>
<feature type="region of interest" description="Disordered" evidence="5">
    <location>
        <begin position="141"/>
        <end position="161"/>
    </location>
</feature>
<evidence type="ECO:0000259" key="7">
    <source>
        <dbReference type="PROSITE" id="PS00624"/>
    </source>
</evidence>
<dbReference type="GO" id="GO:0050660">
    <property type="term" value="F:flavin adenine dinucleotide binding"/>
    <property type="evidence" value="ECO:0007669"/>
    <property type="project" value="InterPro"/>
</dbReference>